<evidence type="ECO:0000313" key="4">
    <source>
        <dbReference type="EMBL" id="RLJ30407.1"/>
    </source>
</evidence>
<dbReference type="PANTHER" id="PTHR46825:SF9">
    <property type="entry name" value="BETA-LACTAMASE-RELATED DOMAIN-CONTAINING PROTEIN"/>
    <property type="match status" value="1"/>
</dbReference>
<evidence type="ECO:0000256" key="1">
    <source>
        <dbReference type="SAM" id="SignalP"/>
    </source>
</evidence>
<dbReference type="InterPro" id="IPR001466">
    <property type="entry name" value="Beta-lactam-related"/>
</dbReference>
<proteinExistence type="predicted"/>
<dbReference type="SUPFAM" id="SSF56601">
    <property type="entry name" value="beta-lactamase/transpeptidase-like"/>
    <property type="match status" value="1"/>
</dbReference>
<name>A0A497UKE5_9FLAO</name>
<keyword evidence="5" id="KW-1185">Reference proteome</keyword>
<feature type="chain" id="PRO_5019833042" evidence="1">
    <location>
        <begin position="27"/>
        <end position="443"/>
    </location>
</feature>
<feature type="domain" description="Beta-lactamase-related" evidence="2">
    <location>
        <begin position="32"/>
        <end position="343"/>
    </location>
</feature>
<comment type="caution">
    <text evidence="4">The sequence shown here is derived from an EMBL/GenBank/DDBJ whole genome shotgun (WGS) entry which is preliminary data.</text>
</comment>
<dbReference type="InterPro" id="IPR012338">
    <property type="entry name" value="Beta-lactam/transpept-like"/>
</dbReference>
<sequence>MINAITKKVKTITLIFLCFIGQTADAQNKLDAYFNHLQANNKMMGSVAISLNDSIVYKKAIGYSNVDAKTSNTTDTKFRVGSITKTYTAVLALKAVEEELLTLDTKLSHYYPEVKNAEKITIEYLLKQRTGIYNFTEIAGEVEWGQQFHTQQEFINYFVNQKSNFEPGSEYEYSNTNYALLGFILEKIYGKTYAEILDEKIVRPLHLHNTYYSFETDETKNEALSYNIQDKYVRNEKTNFSNHPASGGIVSTPTELNKFLFALFNGKLITPESLKIMLPEEKGAYGMGIIKLSFKNPEGYTHSGRVENYISDYYYFPDENIGIVSLTNAVNINTDEVMNTMLMYLYRKTPELANFNATAEVSEKDFMPIKGTYYLKETHATVTISSDGQNVIFQDSRAGQMYVPLTYKAKNEFEYEDLKLSFVPKKKEMIFEQGGVKVVYKKK</sequence>
<dbReference type="Proteomes" id="UP000275027">
    <property type="component" value="Unassembled WGS sequence"/>
</dbReference>
<protein>
    <submittedName>
        <fullName evidence="4">CubicO group peptidase (Beta-lactamase class C family)</fullName>
    </submittedName>
</protein>
<dbReference type="PANTHER" id="PTHR46825">
    <property type="entry name" value="D-ALANYL-D-ALANINE-CARBOXYPEPTIDASE/ENDOPEPTIDASE AMPH"/>
    <property type="match status" value="1"/>
</dbReference>
<gene>
    <name evidence="3" type="ORF">B0G92_2234</name>
    <name evidence="4" type="ORF">CLV50_1816</name>
</gene>
<dbReference type="Gene3D" id="3.40.710.10">
    <property type="entry name" value="DD-peptidase/beta-lactamase superfamily"/>
    <property type="match status" value="1"/>
</dbReference>
<evidence type="ECO:0000259" key="2">
    <source>
        <dbReference type="Pfam" id="PF00144"/>
    </source>
</evidence>
<dbReference type="RefSeq" id="WP_180326430.1">
    <property type="nucleotide sequence ID" value="NZ_PJND01000008.1"/>
</dbReference>
<reference evidence="4 6" key="2">
    <citation type="submission" date="2018-10" db="EMBL/GenBank/DDBJ databases">
        <title>Genomic Encyclopedia of Archaeal and Bacterial Type Strains, Phase II (KMG-II): from individual species to whole genera.</title>
        <authorList>
            <person name="Goeker M."/>
        </authorList>
    </citation>
    <scope>NUCLEOTIDE SEQUENCE [LARGE SCALE GENOMIC DNA]</scope>
    <source>
        <strain evidence="4 6">DSM 21886</strain>
    </source>
</reference>
<accession>A0A497UKE5</accession>
<keyword evidence="1" id="KW-0732">Signal</keyword>
<dbReference type="Pfam" id="PF00144">
    <property type="entry name" value="Beta-lactamase"/>
    <property type="match status" value="1"/>
</dbReference>
<reference evidence="3 5" key="1">
    <citation type="submission" date="2017-12" db="EMBL/GenBank/DDBJ databases">
        <title>Genomic Encyclopedia of Type Strains, Phase III (KMG-III): the genomes of soil and plant-associated and newly described type strains.</title>
        <authorList>
            <person name="Whitman W."/>
        </authorList>
    </citation>
    <scope>NUCLEOTIDE SEQUENCE [LARGE SCALE GENOMIC DNA]</scope>
    <source>
        <strain evidence="3 5">IP-10</strain>
    </source>
</reference>
<dbReference type="EMBL" id="PJND01000008">
    <property type="protein sequence ID" value="PKW20954.1"/>
    <property type="molecule type" value="Genomic_DNA"/>
</dbReference>
<evidence type="ECO:0000313" key="5">
    <source>
        <dbReference type="Proteomes" id="UP000233767"/>
    </source>
</evidence>
<evidence type="ECO:0000313" key="6">
    <source>
        <dbReference type="Proteomes" id="UP000275027"/>
    </source>
</evidence>
<dbReference type="EMBL" id="RCCB01000011">
    <property type="protein sequence ID" value="RLJ30407.1"/>
    <property type="molecule type" value="Genomic_DNA"/>
</dbReference>
<feature type="signal peptide" evidence="1">
    <location>
        <begin position="1"/>
        <end position="26"/>
    </location>
</feature>
<organism evidence="4 6">
    <name type="scientific">Flavobacterium lindanitolerans</name>
    <dbReference type="NCBI Taxonomy" id="428988"/>
    <lineage>
        <taxon>Bacteria</taxon>
        <taxon>Pseudomonadati</taxon>
        <taxon>Bacteroidota</taxon>
        <taxon>Flavobacteriia</taxon>
        <taxon>Flavobacteriales</taxon>
        <taxon>Flavobacteriaceae</taxon>
        <taxon>Flavobacterium</taxon>
    </lineage>
</organism>
<evidence type="ECO:0000313" key="3">
    <source>
        <dbReference type="EMBL" id="PKW20954.1"/>
    </source>
</evidence>
<dbReference type="Proteomes" id="UP000233767">
    <property type="component" value="Unassembled WGS sequence"/>
</dbReference>
<dbReference type="AlphaFoldDB" id="A0A497UKE5"/>
<dbReference type="InterPro" id="IPR050491">
    <property type="entry name" value="AmpC-like"/>
</dbReference>